<dbReference type="AlphaFoldDB" id="A0AAD6IU63"/>
<sequence length="94" mass="10339">MVDVLPEIWQSASHLPIFEKDEGVKWVGLVTKFRDNDQVSAIAETPRLKSVLEASRLSGGEEVKEFEALETPVVGAQTGEVALISTNWKSELLS</sequence>
<organism evidence="1 2">
    <name type="scientific">Drechslerella dactyloides</name>
    <name type="common">Nematode-trapping fungus</name>
    <name type="synonym">Arthrobotrys dactyloides</name>
    <dbReference type="NCBI Taxonomy" id="74499"/>
    <lineage>
        <taxon>Eukaryota</taxon>
        <taxon>Fungi</taxon>
        <taxon>Dikarya</taxon>
        <taxon>Ascomycota</taxon>
        <taxon>Pezizomycotina</taxon>
        <taxon>Orbiliomycetes</taxon>
        <taxon>Orbiliales</taxon>
        <taxon>Orbiliaceae</taxon>
        <taxon>Drechslerella</taxon>
    </lineage>
</organism>
<comment type="caution">
    <text evidence="1">The sequence shown here is derived from an EMBL/GenBank/DDBJ whole genome shotgun (WGS) entry which is preliminary data.</text>
</comment>
<evidence type="ECO:0000313" key="1">
    <source>
        <dbReference type="EMBL" id="KAJ6258094.1"/>
    </source>
</evidence>
<gene>
    <name evidence="1" type="ORF">Dda_7009</name>
</gene>
<dbReference type="EMBL" id="JAQGDS010000009">
    <property type="protein sequence ID" value="KAJ6258094.1"/>
    <property type="molecule type" value="Genomic_DNA"/>
</dbReference>
<proteinExistence type="predicted"/>
<protein>
    <submittedName>
        <fullName evidence="1">Uncharacterized protein</fullName>
    </submittedName>
</protein>
<accession>A0AAD6IU63</accession>
<dbReference type="Proteomes" id="UP001221413">
    <property type="component" value="Unassembled WGS sequence"/>
</dbReference>
<reference evidence="1" key="1">
    <citation type="submission" date="2023-01" db="EMBL/GenBank/DDBJ databases">
        <title>The chitinases involved in constricting ring structure development in the nematode-trapping fungus Drechslerella dactyloides.</title>
        <authorList>
            <person name="Wang R."/>
            <person name="Zhang L."/>
            <person name="Tang P."/>
            <person name="Li S."/>
            <person name="Liang L."/>
        </authorList>
    </citation>
    <scope>NUCLEOTIDE SEQUENCE</scope>
    <source>
        <strain evidence="1">YMF1.00031</strain>
    </source>
</reference>
<name>A0AAD6IU63_DREDA</name>
<evidence type="ECO:0000313" key="2">
    <source>
        <dbReference type="Proteomes" id="UP001221413"/>
    </source>
</evidence>
<keyword evidence="2" id="KW-1185">Reference proteome</keyword>